<comment type="function">
    <text evidence="7">Catalyzes the anaerobic formation of alpha-ketobutyrate and ammonia from threonine in a two-step reaction. The first step involved a dehydration of threonine and a production of enamine intermediates (aminocrotonate), which tautomerizes to its imine form (iminobutyrate). Both intermediates are unstable and short-lived. The second step is the nonenzymatic hydrolysis of the enamine/imine intermediates to form 2-ketobutyrate and free ammonia. In the low water environment of the cell, the second step is accelerated by RidA.</text>
</comment>
<dbReference type="NCBIfam" id="TIGR01127">
    <property type="entry name" value="ilvA_1Cterm"/>
    <property type="match status" value="1"/>
</dbReference>
<dbReference type="InterPro" id="IPR036052">
    <property type="entry name" value="TrpB-like_PALP_sf"/>
</dbReference>
<sequence length="409" mass="42454">MSTVSMADVEAARELLRDVVRPTPLEDSRWLAGRVGGRVHLKCENLQRAGSFKIRGAYVRIARLSEQERARGVVAASAGNHAQGVALAASMLHTKATVFMPEGAAIVKEKATRAYGADVRFAGTSIDDALLEARAFAAETGAVLIHPFDHPDIVAGQATVGMEILEQCPDVRTIVVGTGGGGLTAGISLAVHHLKPGVRVVGVQAEGAAAYPTSLAAGQPVALERMATMADGIAVGCPGDVPFAMIQQYVDSVVTVSEESLSRALVLLLERAKLVVEPAGGAAVAALLDDPGAFEPPVVAVLSGGNIDPLLLLRVIRHGMAAAGRYLSLRVRVPDAPGGLARLLAELAAVDANVLDVVHERTGATLSIDEVEIALQLETRGPDHCERVLAKLRESGYAVSISGGGLANL</sequence>
<evidence type="ECO:0000256" key="8">
    <source>
        <dbReference type="ARBA" id="ARBA00031427"/>
    </source>
</evidence>
<dbReference type="FunFam" id="3.40.50.1100:FF:000005">
    <property type="entry name" value="Threonine dehydratase catabolic"/>
    <property type="match status" value="1"/>
</dbReference>
<dbReference type="InterPro" id="IPR044561">
    <property type="entry name" value="ACT_ThrD-II-like"/>
</dbReference>
<dbReference type="EMBL" id="SMLB01000007">
    <property type="protein sequence ID" value="TDD71078.1"/>
    <property type="molecule type" value="Genomic_DNA"/>
</dbReference>
<dbReference type="GO" id="GO:0006565">
    <property type="term" value="P:L-serine catabolic process"/>
    <property type="evidence" value="ECO:0007669"/>
    <property type="project" value="TreeGrafter"/>
</dbReference>
<dbReference type="FunFam" id="3.40.50.1100:FF:000007">
    <property type="entry name" value="L-threonine dehydratase catabolic TdcB"/>
    <property type="match status" value="1"/>
</dbReference>
<evidence type="ECO:0000256" key="6">
    <source>
        <dbReference type="ARBA" id="ARBA00023239"/>
    </source>
</evidence>
<evidence type="ECO:0000256" key="5">
    <source>
        <dbReference type="ARBA" id="ARBA00022898"/>
    </source>
</evidence>
<evidence type="ECO:0000313" key="10">
    <source>
        <dbReference type="EMBL" id="TDD71078.1"/>
    </source>
</evidence>
<dbReference type="SUPFAM" id="SSF53686">
    <property type="entry name" value="Tryptophan synthase beta subunit-like PLP-dependent enzymes"/>
    <property type="match status" value="1"/>
</dbReference>
<dbReference type="GO" id="GO:0004794">
    <property type="term" value="F:threonine deaminase activity"/>
    <property type="evidence" value="ECO:0007669"/>
    <property type="project" value="UniProtKB-EC"/>
</dbReference>
<feature type="domain" description="ACT" evidence="9">
    <location>
        <begin position="328"/>
        <end position="408"/>
    </location>
</feature>
<dbReference type="PANTHER" id="PTHR48078">
    <property type="entry name" value="THREONINE DEHYDRATASE, MITOCHONDRIAL-RELATED"/>
    <property type="match status" value="1"/>
</dbReference>
<evidence type="ECO:0000256" key="4">
    <source>
        <dbReference type="ARBA" id="ARBA00012096"/>
    </source>
</evidence>
<dbReference type="InterPro" id="IPR001926">
    <property type="entry name" value="TrpB-like_PALP"/>
</dbReference>
<evidence type="ECO:0000256" key="1">
    <source>
        <dbReference type="ARBA" id="ARBA00001274"/>
    </source>
</evidence>
<dbReference type="CDD" id="cd04886">
    <property type="entry name" value="ACT_ThrD-II-like"/>
    <property type="match status" value="1"/>
</dbReference>
<keyword evidence="6 10" id="KW-0456">Lyase</keyword>
<protein>
    <recommendedName>
        <fullName evidence="4">threonine ammonia-lyase</fullName>
        <ecNumber evidence="4">4.3.1.19</ecNumber>
    </recommendedName>
    <alternativeName>
        <fullName evidence="8">Threonine deaminase</fullName>
    </alternativeName>
</protein>
<evidence type="ECO:0000256" key="2">
    <source>
        <dbReference type="ARBA" id="ARBA00001933"/>
    </source>
</evidence>
<gene>
    <name evidence="10" type="ORF">E1262_08155</name>
</gene>
<proteinExistence type="inferred from homology"/>
<dbReference type="CDD" id="cd01562">
    <property type="entry name" value="Thr-dehyd"/>
    <property type="match status" value="1"/>
</dbReference>
<comment type="cofactor">
    <cofactor evidence="2">
        <name>pyridoxal 5'-phosphate</name>
        <dbReference type="ChEBI" id="CHEBI:597326"/>
    </cofactor>
</comment>
<dbReference type="PROSITE" id="PS51671">
    <property type="entry name" value="ACT"/>
    <property type="match status" value="1"/>
</dbReference>
<evidence type="ECO:0000259" key="9">
    <source>
        <dbReference type="PROSITE" id="PS51671"/>
    </source>
</evidence>
<dbReference type="InterPro" id="IPR050147">
    <property type="entry name" value="Ser/Thr_Dehydratase"/>
</dbReference>
<dbReference type="OrthoDB" id="9811476at2"/>
<dbReference type="InterPro" id="IPR002912">
    <property type="entry name" value="ACT_dom"/>
</dbReference>
<dbReference type="AlphaFoldDB" id="A0A4R5AEV9"/>
<dbReference type="InterPro" id="IPR005789">
    <property type="entry name" value="Thr_deHydtase_catblc"/>
</dbReference>
<reference evidence="10 11" key="1">
    <citation type="submission" date="2019-02" db="EMBL/GenBank/DDBJ databases">
        <title>Draft genome sequences of novel Actinobacteria.</title>
        <authorList>
            <person name="Sahin N."/>
            <person name="Ay H."/>
            <person name="Saygin H."/>
        </authorList>
    </citation>
    <scope>NUCLEOTIDE SEQUENCE [LARGE SCALE GENOMIC DNA]</scope>
    <source>
        <strain evidence="10 11">8K307</strain>
    </source>
</reference>
<dbReference type="GO" id="GO:0009097">
    <property type="term" value="P:isoleucine biosynthetic process"/>
    <property type="evidence" value="ECO:0007669"/>
    <property type="project" value="TreeGrafter"/>
</dbReference>
<dbReference type="PANTHER" id="PTHR48078:SF6">
    <property type="entry name" value="L-THREONINE DEHYDRATASE CATABOLIC TDCB"/>
    <property type="match status" value="1"/>
</dbReference>
<comment type="similarity">
    <text evidence="3">Belongs to the serine/threonine dehydratase family.</text>
</comment>
<dbReference type="Proteomes" id="UP000295217">
    <property type="component" value="Unassembled WGS sequence"/>
</dbReference>
<evidence type="ECO:0000256" key="3">
    <source>
        <dbReference type="ARBA" id="ARBA00010869"/>
    </source>
</evidence>
<comment type="catalytic activity">
    <reaction evidence="1">
        <text>L-threonine = 2-oxobutanoate + NH4(+)</text>
        <dbReference type="Rhea" id="RHEA:22108"/>
        <dbReference type="ChEBI" id="CHEBI:16763"/>
        <dbReference type="ChEBI" id="CHEBI:28938"/>
        <dbReference type="ChEBI" id="CHEBI:57926"/>
        <dbReference type="EC" id="4.3.1.19"/>
    </reaction>
</comment>
<keyword evidence="11" id="KW-1185">Reference proteome</keyword>
<dbReference type="GO" id="GO:0003941">
    <property type="term" value="F:L-serine ammonia-lyase activity"/>
    <property type="evidence" value="ECO:0007669"/>
    <property type="project" value="TreeGrafter"/>
</dbReference>
<evidence type="ECO:0000256" key="7">
    <source>
        <dbReference type="ARBA" id="ARBA00025527"/>
    </source>
</evidence>
<dbReference type="GO" id="GO:0006567">
    <property type="term" value="P:L-threonine catabolic process"/>
    <property type="evidence" value="ECO:0007669"/>
    <property type="project" value="InterPro"/>
</dbReference>
<organism evidence="10 11">
    <name type="scientific">Jiangella aurantiaca</name>
    <dbReference type="NCBI Taxonomy" id="2530373"/>
    <lineage>
        <taxon>Bacteria</taxon>
        <taxon>Bacillati</taxon>
        <taxon>Actinomycetota</taxon>
        <taxon>Actinomycetes</taxon>
        <taxon>Jiangellales</taxon>
        <taxon>Jiangellaceae</taxon>
        <taxon>Jiangella</taxon>
    </lineage>
</organism>
<dbReference type="EC" id="4.3.1.19" evidence="4"/>
<evidence type="ECO:0000313" key="11">
    <source>
        <dbReference type="Proteomes" id="UP000295217"/>
    </source>
</evidence>
<dbReference type="RefSeq" id="WP_132102629.1">
    <property type="nucleotide sequence ID" value="NZ_SMLB01000007.1"/>
</dbReference>
<comment type="caution">
    <text evidence="10">The sequence shown here is derived from an EMBL/GenBank/DDBJ whole genome shotgun (WGS) entry which is preliminary data.</text>
</comment>
<dbReference type="Pfam" id="PF00291">
    <property type="entry name" value="PALP"/>
    <property type="match status" value="1"/>
</dbReference>
<accession>A0A4R5AEV9</accession>
<dbReference type="Gene3D" id="3.40.50.1100">
    <property type="match status" value="2"/>
</dbReference>
<keyword evidence="5" id="KW-0663">Pyridoxal phosphate</keyword>
<name>A0A4R5AEV9_9ACTN</name>